<evidence type="ECO:0000313" key="2">
    <source>
        <dbReference type="EMBL" id="AEE52241.1"/>
    </source>
</evidence>
<dbReference type="STRING" id="760192.Halhy_4397"/>
<reference evidence="2 3" key="1">
    <citation type="journal article" date="2011" name="Stand. Genomic Sci.">
        <title>Complete genome sequence of Haliscomenobacter hydrossis type strain (O).</title>
        <authorList>
            <consortium name="US DOE Joint Genome Institute (JGI-PGF)"/>
            <person name="Daligault H."/>
            <person name="Lapidus A."/>
            <person name="Zeytun A."/>
            <person name="Nolan M."/>
            <person name="Lucas S."/>
            <person name="Del Rio T.G."/>
            <person name="Tice H."/>
            <person name="Cheng J.F."/>
            <person name="Tapia R."/>
            <person name="Han C."/>
            <person name="Goodwin L."/>
            <person name="Pitluck S."/>
            <person name="Liolios K."/>
            <person name="Pagani I."/>
            <person name="Ivanova N."/>
            <person name="Huntemann M."/>
            <person name="Mavromatis K."/>
            <person name="Mikhailova N."/>
            <person name="Pati A."/>
            <person name="Chen A."/>
            <person name="Palaniappan K."/>
            <person name="Land M."/>
            <person name="Hauser L."/>
            <person name="Brambilla E.M."/>
            <person name="Rohde M."/>
            <person name="Verbarg S."/>
            <person name="Goker M."/>
            <person name="Bristow J."/>
            <person name="Eisen J.A."/>
            <person name="Markowitz V."/>
            <person name="Hugenholtz P."/>
            <person name="Kyrpides N.C."/>
            <person name="Klenk H.P."/>
            <person name="Woyke T."/>
        </authorList>
    </citation>
    <scope>NUCLEOTIDE SEQUENCE [LARGE SCALE GENOMIC DNA]</scope>
    <source>
        <strain evidence="3">ATCC 27775 / DSM 1100 / LMG 10767 / O</strain>
    </source>
</reference>
<organism evidence="2 3">
    <name type="scientific">Haliscomenobacter hydrossis (strain ATCC 27775 / DSM 1100 / LMG 10767 / O)</name>
    <dbReference type="NCBI Taxonomy" id="760192"/>
    <lineage>
        <taxon>Bacteria</taxon>
        <taxon>Pseudomonadati</taxon>
        <taxon>Bacteroidota</taxon>
        <taxon>Saprospiria</taxon>
        <taxon>Saprospirales</taxon>
        <taxon>Haliscomenobacteraceae</taxon>
        <taxon>Haliscomenobacter</taxon>
    </lineage>
</organism>
<dbReference type="HOGENOM" id="CLU_134269_1_1_10"/>
<dbReference type="AlphaFoldDB" id="F4KQV6"/>
<accession>F4KQV6</accession>
<dbReference type="Gene3D" id="2.60.120.10">
    <property type="entry name" value="Jelly Rolls"/>
    <property type="match status" value="1"/>
</dbReference>
<dbReference type="InterPro" id="IPR052535">
    <property type="entry name" value="Bacilysin_H2HPP_isomerase"/>
</dbReference>
<sequence>MNQHPAFEQQFILDAEIPWETVEPGVRRKVLSFDERVMMVKVAFDAGGVGALHHHHHTQISYVAQGVFEISIGDTKKTLRQGDGYYIPPNEIHGARCLEAGELVDVFTPIREDFIAS</sequence>
<dbReference type="InterPro" id="IPR011051">
    <property type="entry name" value="RmlC_Cupin_sf"/>
</dbReference>
<proteinExistence type="predicted"/>
<gene>
    <name evidence="2" type="ordered locus">Halhy_4397</name>
</gene>
<dbReference type="CDD" id="cd02238">
    <property type="entry name" value="cupin_KdgF"/>
    <property type="match status" value="1"/>
</dbReference>
<keyword evidence="3" id="KW-1185">Reference proteome</keyword>
<dbReference type="PIRSF" id="PIRSF029883">
    <property type="entry name" value="KdgF"/>
    <property type="match status" value="1"/>
</dbReference>
<dbReference type="InterPro" id="IPR013096">
    <property type="entry name" value="Cupin_2"/>
</dbReference>
<dbReference type="PANTHER" id="PTHR40112">
    <property type="entry name" value="H2HPP ISOMERASE"/>
    <property type="match status" value="1"/>
</dbReference>
<protein>
    <submittedName>
        <fullName evidence="2">Cupin 2 conserved barrel domain protein</fullName>
    </submittedName>
</protein>
<dbReference type="PANTHER" id="PTHR40112:SF1">
    <property type="entry name" value="H2HPP ISOMERASE"/>
    <property type="match status" value="1"/>
</dbReference>
<name>F4KQV6_HALH1</name>
<dbReference type="EMBL" id="CP002691">
    <property type="protein sequence ID" value="AEE52241.1"/>
    <property type="molecule type" value="Genomic_DNA"/>
</dbReference>
<dbReference type="Proteomes" id="UP000008461">
    <property type="component" value="Chromosome"/>
</dbReference>
<dbReference type="RefSeq" id="WP_013766779.1">
    <property type="nucleotide sequence ID" value="NC_015510.1"/>
</dbReference>
<dbReference type="InterPro" id="IPR014710">
    <property type="entry name" value="RmlC-like_jellyroll"/>
</dbReference>
<dbReference type="Pfam" id="PF07883">
    <property type="entry name" value="Cupin_2"/>
    <property type="match status" value="1"/>
</dbReference>
<evidence type="ECO:0000259" key="1">
    <source>
        <dbReference type="Pfam" id="PF07883"/>
    </source>
</evidence>
<dbReference type="SUPFAM" id="SSF51182">
    <property type="entry name" value="RmlC-like cupins"/>
    <property type="match status" value="1"/>
</dbReference>
<dbReference type="KEGG" id="hhy:Halhy_4397"/>
<dbReference type="OrthoDB" id="9811153at2"/>
<feature type="domain" description="Cupin type-2" evidence="1">
    <location>
        <begin position="42"/>
        <end position="104"/>
    </location>
</feature>
<reference key="2">
    <citation type="submission" date="2011-04" db="EMBL/GenBank/DDBJ databases">
        <title>Complete sequence of chromosome of Haliscomenobacter hydrossis DSM 1100.</title>
        <authorList>
            <consortium name="US DOE Joint Genome Institute (JGI-PGF)"/>
            <person name="Lucas S."/>
            <person name="Han J."/>
            <person name="Lapidus A."/>
            <person name="Bruce D."/>
            <person name="Goodwin L."/>
            <person name="Pitluck S."/>
            <person name="Peters L."/>
            <person name="Kyrpides N."/>
            <person name="Mavromatis K."/>
            <person name="Ivanova N."/>
            <person name="Ovchinnikova G."/>
            <person name="Pagani I."/>
            <person name="Daligault H."/>
            <person name="Detter J.C."/>
            <person name="Han C."/>
            <person name="Land M."/>
            <person name="Hauser L."/>
            <person name="Markowitz V."/>
            <person name="Cheng J.-F."/>
            <person name="Hugenholtz P."/>
            <person name="Woyke T."/>
            <person name="Wu D."/>
            <person name="Verbarg S."/>
            <person name="Frueling A."/>
            <person name="Brambilla E."/>
            <person name="Klenk H.-P."/>
            <person name="Eisen J.A."/>
        </authorList>
    </citation>
    <scope>NUCLEOTIDE SEQUENCE</scope>
    <source>
        <strain>DSM 1100</strain>
    </source>
</reference>
<dbReference type="InterPro" id="IPR025499">
    <property type="entry name" value="KdgF"/>
</dbReference>
<dbReference type="eggNOG" id="COG1917">
    <property type="taxonomic scope" value="Bacteria"/>
</dbReference>
<evidence type="ECO:0000313" key="3">
    <source>
        <dbReference type="Proteomes" id="UP000008461"/>
    </source>
</evidence>